<evidence type="ECO:0000256" key="5">
    <source>
        <dbReference type="ARBA" id="ARBA00023242"/>
    </source>
</evidence>
<keyword evidence="7" id="KW-0732">Signal</keyword>
<dbReference type="GO" id="GO:0007004">
    <property type="term" value="P:telomere maintenance via telomerase"/>
    <property type="evidence" value="ECO:0007669"/>
    <property type="project" value="InterPro"/>
</dbReference>
<feature type="region of interest" description="Disordered" evidence="6">
    <location>
        <begin position="168"/>
        <end position="199"/>
    </location>
</feature>
<accession>A0A1J9R604</accession>
<evidence type="ECO:0000256" key="2">
    <source>
        <dbReference type="ARBA" id="ARBA00004574"/>
    </source>
</evidence>
<dbReference type="OrthoDB" id="3538943at2759"/>
<keyword evidence="4" id="KW-0779">Telomere</keyword>
<dbReference type="Proteomes" id="UP000242791">
    <property type="component" value="Unassembled WGS sequence"/>
</dbReference>
<evidence type="ECO:0000256" key="3">
    <source>
        <dbReference type="ARBA" id="ARBA00022454"/>
    </source>
</evidence>
<evidence type="ECO:0000313" key="10">
    <source>
        <dbReference type="Proteomes" id="UP000242791"/>
    </source>
</evidence>
<comment type="subcellular location">
    <subcellularLocation>
        <location evidence="2">Chromosome</location>
        <location evidence="2">Telomere</location>
    </subcellularLocation>
    <subcellularLocation>
        <location evidence="1">Nucleus</location>
    </subcellularLocation>
</comment>
<feature type="region of interest" description="Disordered" evidence="6">
    <location>
        <begin position="295"/>
        <end position="367"/>
    </location>
</feature>
<feature type="region of interest" description="Disordered" evidence="6">
    <location>
        <begin position="466"/>
        <end position="599"/>
    </location>
</feature>
<feature type="compositionally biased region" description="Basic and acidic residues" evidence="6">
    <location>
        <begin position="353"/>
        <end position="364"/>
    </location>
</feature>
<evidence type="ECO:0000259" key="8">
    <source>
        <dbReference type="Pfam" id="PF10341"/>
    </source>
</evidence>
<dbReference type="GO" id="GO:0005697">
    <property type="term" value="C:telomerase holoenzyme complex"/>
    <property type="evidence" value="ECO:0007669"/>
    <property type="project" value="InterPro"/>
</dbReference>
<gene>
    <name evidence="9" type="ORF">ACJ73_04709</name>
</gene>
<feature type="chain" id="PRO_5012068953" description="Shelterin complex subunit TPP1/Est3 domain-containing protein" evidence="7">
    <location>
        <begin position="22"/>
        <end position="1244"/>
    </location>
</feature>
<reference evidence="9 10" key="1">
    <citation type="submission" date="2015-08" db="EMBL/GenBank/DDBJ databases">
        <title>Emmonsia species relationships and genome sequence.</title>
        <authorList>
            <person name="Cuomo C.A."/>
            <person name="Schwartz I.S."/>
            <person name="Kenyon C."/>
            <person name="De Hoog G.S."/>
            <person name="Govender N.P."/>
            <person name="Botha A."/>
            <person name="Moreno L."/>
            <person name="De Vries M."/>
            <person name="Munoz J.F."/>
            <person name="Stielow J.B."/>
        </authorList>
    </citation>
    <scope>NUCLEOTIDE SEQUENCE [LARGE SCALE GENOMIC DNA]</scope>
    <source>
        <strain evidence="9 10">EI222</strain>
    </source>
</reference>
<feature type="compositionally biased region" description="Basic and acidic residues" evidence="6">
    <location>
        <begin position="1100"/>
        <end position="1109"/>
    </location>
</feature>
<evidence type="ECO:0000256" key="7">
    <source>
        <dbReference type="SAM" id="SignalP"/>
    </source>
</evidence>
<evidence type="ECO:0000256" key="4">
    <source>
        <dbReference type="ARBA" id="ARBA00022895"/>
    </source>
</evidence>
<feature type="region of interest" description="Disordered" evidence="6">
    <location>
        <begin position="1209"/>
        <end position="1244"/>
    </location>
</feature>
<dbReference type="GO" id="GO:0042162">
    <property type="term" value="F:telomeric DNA binding"/>
    <property type="evidence" value="ECO:0007669"/>
    <property type="project" value="InterPro"/>
</dbReference>
<feature type="signal peptide" evidence="7">
    <location>
        <begin position="1"/>
        <end position="21"/>
    </location>
</feature>
<comment type="caution">
    <text evidence="9">The sequence shown here is derived from an EMBL/GenBank/DDBJ whole genome shotgun (WGS) entry which is preliminary data.</text>
</comment>
<feature type="region of interest" description="Disordered" evidence="6">
    <location>
        <begin position="1057"/>
        <end position="1155"/>
    </location>
</feature>
<feature type="region of interest" description="Disordered" evidence="6">
    <location>
        <begin position="666"/>
        <end position="697"/>
    </location>
</feature>
<proteinExistence type="predicted"/>
<sequence length="1244" mass="137229">METLRPWIAPLVQAALCLCLGQPLPDDVTLRNPLELLLDDDSIHRVRVRDRKFVQVAQWSPPTGPVCGILSDSVTAISSTFSRESTESYRSKTRKQLNRNTKGAIIKINEFDIVIGHVMAHPPEITLSVLDFRVEGCEGSSIFGHPVDITGHSSISSMARRYSRKYIAQRNGGSLPNGEGRTNVSTDTDSESDASSLRSQACASIAPLASQENFISQLPNSRRSEKPLAQPRNDFAPPKKNATMLLSALTAKSGLEPDPATKENFGKTGEKHEPPPRQLDVDIEHIGFATQLVPSIENASPLGEEINRNGSGDAESLPPPGSPLARTPRTHISDNRSPSLNQSRQGDSVASQKSRDKSRCHLDTEISPEMPKATTKIRLMPNNSPKTNIQTGQYDPWRQMVRIRRRDVTIRKDQDELIEMNESWFPPEPGKQAPQAHVPIHLLQKWNDMLRRRSLNETTSMCATLQSTNEDDDLDADLLNSSPEGEPLDPEWTLTPQPSSSFHLVPQDSSPPAINDSRLRLPVPAKANQKDIVASGNEDDLGYGPDIDSNSQKPVGLGTATPIEEEGDHSEMEISHPTGLGNVSQADEDPESDNFTSSVASLQSANKVLSEVERTPYIQVGKRKTASVTRSPKSVDGDSGQRYNKVSSDLLIPSTYDARRLTIQPGSSASVSGKTTQSATHSSGPASTENFGLLDCGSTDGDEDSIVGGQLVSGLDECAQNTHEEYLDVSVTVQAPATTMNPNKPTSNSVSIRGSQVEMNSTPSIIGKRKRNEVRSSEDGNLAKQARISQSQTSRFNALSFMVRPIEYQQTGTELGRSYFGNDVLPSKTVGVYNRFKRAYPDYAGSIDNFKQACDKLQRLREHGFMKRSFLWDDFVVRYPTYTLRYGDAEESAHTISYETYFQKEVTKPRCRKRNLTARDLELVLADRESEHHFAEASTHNDNRGSSCVNLLGNEQEPSTRVTPVDHVLSSGEELDNGQELSIPESNHGELLSSPEVDHVDDISVPSDELGAHYTASIELGDPHTSFVTSGFNKGGVSRDEDIEDKLILDEIAESVERPHRSPVSSTAAKQASSMSPELDFNDDSVILDRPPSNSSVQASDHEGSRDLHQNASGRVHTSEVPNEHSHVSLRSQERQISPPQRSRPPYRRFFRPPSESIRDPFWNLYNKAKQPGEVNDTDDTKPWYKFPNTPFKLYTRNVAKLQADYGFRQDGSKADPIPVDEDGVVRPSPLGDPRGMGSMGWKL</sequence>
<feature type="region of interest" description="Disordered" evidence="6">
    <location>
        <begin position="621"/>
        <end position="646"/>
    </location>
</feature>
<evidence type="ECO:0000313" key="9">
    <source>
        <dbReference type="EMBL" id="OJD23935.1"/>
    </source>
</evidence>
<protein>
    <recommendedName>
        <fullName evidence="8">Shelterin complex subunit TPP1/Est3 domain-containing protein</fullName>
    </recommendedName>
</protein>
<dbReference type="InterPro" id="IPR019437">
    <property type="entry name" value="TPP1/Est3"/>
</dbReference>
<dbReference type="STRING" id="1658174.A0A1J9R604"/>
<feature type="compositionally biased region" description="Polar residues" evidence="6">
    <location>
        <begin position="494"/>
        <end position="512"/>
    </location>
</feature>
<feature type="compositionally biased region" description="Polar residues" evidence="6">
    <location>
        <begin position="335"/>
        <end position="352"/>
    </location>
</feature>
<keyword evidence="5" id="KW-0539">Nucleus</keyword>
<feature type="compositionally biased region" description="Polar residues" evidence="6">
    <location>
        <begin position="1063"/>
        <end position="1076"/>
    </location>
</feature>
<dbReference type="AlphaFoldDB" id="A0A1J9R604"/>
<feature type="domain" description="Shelterin complex subunit TPP1/Est3" evidence="8">
    <location>
        <begin position="4"/>
        <end position="162"/>
    </location>
</feature>
<feature type="compositionally biased region" description="Basic and acidic residues" evidence="6">
    <location>
        <begin position="259"/>
        <end position="278"/>
    </location>
</feature>
<feature type="compositionally biased region" description="Polar residues" evidence="6">
    <location>
        <begin position="666"/>
        <end position="690"/>
    </location>
</feature>
<name>A0A1J9R604_9EURO</name>
<evidence type="ECO:0000256" key="6">
    <source>
        <dbReference type="SAM" id="MobiDB-lite"/>
    </source>
</evidence>
<dbReference type="GO" id="GO:0000781">
    <property type="term" value="C:chromosome, telomeric region"/>
    <property type="evidence" value="ECO:0007669"/>
    <property type="project" value="UniProtKB-SubCell"/>
</dbReference>
<keyword evidence="10" id="KW-1185">Reference proteome</keyword>
<dbReference type="EMBL" id="LGTZ01000671">
    <property type="protein sequence ID" value="OJD23935.1"/>
    <property type="molecule type" value="Genomic_DNA"/>
</dbReference>
<feature type="region of interest" description="Disordered" evidence="6">
    <location>
        <begin position="219"/>
        <end position="278"/>
    </location>
</feature>
<evidence type="ECO:0000256" key="1">
    <source>
        <dbReference type="ARBA" id="ARBA00004123"/>
    </source>
</evidence>
<keyword evidence="3" id="KW-0158">Chromosome</keyword>
<dbReference type="Pfam" id="PF10341">
    <property type="entry name" value="TPP1"/>
    <property type="match status" value="1"/>
</dbReference>
<organism evidence="9 10">
    <name type="scientific">Blastomyces percursus</name>
    <dbReference type="NCBI Taxonomy" id="1658174"/>
    <lineage>
        <taxon>Eukaryota</taxon>
        <taxon>Fungi</taxon>
        <taxon>Dikarya</taxon>
        <taxon>Ascomycota</taxon>
        <taxon>Pezizomycotina</taxon>
        <taxon>Eurotiomycetes</taxon>
        <taxon>Eurotiomycetidae</taxon>
        <taxon>Onygenales</taxon>
        <taxon>Ajellomycetaceae</taxon>
        <taxon>Blastomyces</taxon>
    </lineage>
</organism>
<dbReference type="VEuPathDB" id="FungiDB:ACJ73_04709"/>